<protein>
    <submittedName>
        <fullName evidence="1">Uncharacterized protein</fullName>
    </submittedName>
</protein>
<dbReference type="AlphaFoldDB" id="T2KNY4"/>
<evidence type="ECO:0000313" key="1">
    <source>
        <dbReference type="EMBL" id="CDF80450.1"/>
    </source>
</evidence>
<dbReference type="RefSeq" id="WP_051774830.1">
    <property type="nucleotide sequence ID" value="NZ_HG315671.1"/>
</dbReference>
<reference evidence="1 2" key="1">
    <citation type="journal article" date="2013" name="Appl. Environ. Microbiol.">
        <title>The genome of the alga-associated marine flavobacterium Formosa agariphila KMM 3901T reveals a broad potential for degradation of algal polysaccharides.</title>
        <authorList>
            <person name="Mann A.J."/>
            <person name="Hahnke R.L."/>
            <person name="Huang S."/>
            <person name="Werner J."/>
            <person name="Xing P."/>
            <person name="Barbeyron T."/>
            <person name="Huettel B."/>
            <person name="Stueber K."/>
            <person name="Reinhardt R."/>
            <person name="Harder J."/>
            <person name="Gloeckner F.O."/>
            <person name="Amann R.I."/>
            <person name="Teeling H."/>
        </authorList>
    </citation>
    <scope>NUCLEOTIDE SEQUENCE [LARGE SCALE GENOMIC DNA]</scope>
    <source>
        <strain evidence="2">DSM 15362 / KCTC 12365 / LMG 23005 / KMM 3901</strain>
    </source>
</reference>
<organism evidence="1 2">
    <name type="scientific">Formosa agariphila (strain DSM 15362 / KCTC 12365 / LMG 23005 / KMM 3901 / M-2Alg 35-1)</name>
    <dbReference type="NCBI Taxonomy" id="1347342"/>
    <lineage>
        <taxon>Bacteria</taxon>
        <taxon>Pseudomonadati</taxon>
        <taxon>Bacteroidota</taxon>
        <taxon>Flavobacteriia</taxon>
        <taxon>Flavobacteriales</taxon>
        <taxon>Flavobacteriaceae</taxon>
        <taxon>Formosa</taxon>
    </lineage>
</organism>
<dbReference type="OrthoDB" id="1245542at2"/>
<sequence length="236" mass="27054">MLYISLDASTCPEKKGEFNYLEQVKMSHSNFHKDLNKEAILGEYLDMVYPNIFRTSGYAVKRVTDLSLQYQGVDLLLFNKNKTFYVDEKAQLDYLNTALPTFAFELSYLKNNQYHKGWLFDSSKITNIYFLITCIHTNTGKCLSGGVKNVKITAIYRDRLIESLAELGLTEQRLLKLDKSIRASNKHGKHIITELHPKYQGALYYSMTNKAEKPINLVLKLSFLSKLNTGSILLNS</sequence>
<dbReference type="STRING" id="1347342.BN863_27380"/>
<dbReference type="eggNOG" id="ENOG50305B0">
    <property type="taxonomic scope" value="Bacteria"/>
</dbReference>
<dbReference type="EMBL" id="HG315671">
    <property type="protein sequence ID" value="CDF80450.1"/>
    <property type="molecule type" value="Genomic_DNA"/>
</dbReference>
<evidence type="ECO:0000313" key="2">
    <source>
        <dbReference type="Proteomes" id="UP000016160"/>
    </source>
</evidence>
<keyword evidence="2" id="KW-1185">Reference proteome</keyword>
<name>T2KNY4_FORAG</name>
<gene>
    <name evidence="1" type="ORF">BN863_27380</name>
</gene>
<dbReference type="Proteomes" id="UP000016160">
    <property type="component" value="Chromosome"/>
</dbReference>
<dbReference type="HOGENOM" id="CLU_087951_0_0_10"/>
<proteinExistence type="predicted"/>
<accession>T2KNY4</accession>
<dbReference type="PATRIC" id="fig|1347342.6.peg.2755"/>